<keyword evidence="3" id="KW-1185">Reference proteome</keyword>
<feature type="compositionally biased region" description="Low complexity" evidence="1">
    <location>
        <begin position="113"/>
        <end position="131"/>
    </location>
</feature>
<feature type="compositionally biased region" description="Basic and acidic residues" evidence="1">
    <location>
        <begin position="23"/>
        <end position="33"/>
    </location>
</feature>
<feature type="region of interest" description="Disordered" evidence="1">
    <location>
        <begin position="313"/>
        <end position="394"/>
    </location>
</feature>
<sequence>MKLDSRAPVPWTWTLPLEVQSPRQRDAAADAPRHASHTAPSEHEATKKDDAPFEVPPAAAGEGEATAARRNAPDAPRSEREAAAAVAMQLVRSSTAQEGAASGTGAALAQTFSPQPGSRGRGPSPPSSASRRQPRPNAPQHLQAAVGPFPGACALHVELGSPCPSRKRRADSLQAPTAQDGLPERSPRCGRAAARTAAGCPGPSESERPAERPPAREDGGETSACSEARPAVSPSGAPPEAASGLGSSSTASSAAPGAACTPEAAAGHRGRDAQEGLAASGLAQDVREHLHVGLHCSPPLLPAGAAAPRARIRPADACGSGGPDGTGAMVADASPDMEARLALPPAKAGLASQPTPRECAAQGDRSGADAPARGAPGPPAGPGRARGSPPRAPP</sequence>
<protein>
    <submittedName>
        <fullName evidence="2">Uncharacterized protein</fullName>
    </submittedName>
</protein>
<feature type="non-terminal residue" evidence="2">
    <location>
        <position position="394"/>
    </location>
</feature>
<comment type="caution">
    <text evidence="2">The sequence shown here is derived from an EMBL/GenBank/DDBJ whole genome shotgun (WGS) entry which is preliminary data.</text>
</comment>
<feature type="compositionally biased region" description="Low complexity" evidence="1">
    <location>
        <begin position="382"/>
        <end position="394"/>
    </location>
</feature>
<feature type="compositionally biased region" description="Low complexity" evidence="1">
    <location>
        <begin position="363"/>
        <end position="375"/>
    </location>
</feature>
<evidence type="ECO:0000313" key="3">
    <source>
        <dbReference type="Proteomes" id="UP001189429"/>
    </source>
</evidence>
<evidence type="ECO:0000256" key="1">
    <source>
        <dbReference type="SAM" id="MobiDB-lite"/>
    </source>
</evidence>
<feature type="compositionally biased region" description="Low complexity" evidence="1">
    <location>
        <begin position="56"/>
        <end position="68"/>
    </location>
</feature>
<organism evidence="2 3">
    <name type="scientific">Prorocentrum cordatum</name>
    <dbReference type="NCBI Taxonomy" id="2364126"/>
    <lineage>
        <taxon>Eukaryota</taxon>
        <taxon>Sar</taxon>
        <taxon>Alveolata</taxon>
        <taxon>Dinophyceae</taxon>
        <taxon>Prorocentrales</taxon>
        <taxon>Prorocentraceae</taxon>
        <taxon>Prorocentrum</taxon>
    </lineage>
</organism>
<feature type="compositionally biased region" description="Basic and acidic residues" evidence="1">
    <location>
        <begin position="205"/>
        <end position="219"/>
    </location>
</feature>
<name>A0ABN9U8P5_9DINO</name>
<reference evidence="2" key="1">
    <citation type="submission" date="2023-10" db="EMBL/GenBank/DDBJ databases">
        <authorList>
            <person name="Chen Y."/>
            <person name="Shah S."/>
            <person name="Dougan E. K."/>
            <person name="Thang M."/>
            <person name="Chan C."/>
        </authorList>
    </citation>
    <scope>NUCLEOTIDE SEQUENCE [LARGE SCALE GENOMIC DNA]</scope>
</reference>
<proteinExistence type="predicted"/>
<gene>
    <name evidence="2" type="ORF">PCOR1329_LOCUS46256</name>
</gene>
<feature type="compositionally biased region" description="Low complexity" evidence="1">
    <location>
        <begin position="241"/>
        <end position="267"/>
    </location>
</feature>
<feature type="region of interest" description="Disordered" evidence="1">
    <location>
        <begin position="18"/>
        <end position="280"/>
    </location>
</feature>
<evidence type="ECO:0000313" key="2">
    <source>
        <dbReference type="EMBL" id="CAK0855538.1"/>
    </source>
</evidence>
<dbReference type="Proteomes" id="UP001189429">
    <property type="component" value="Unassembled WGS sequence"/>
</dbReference>
<dbReference type="EMBL" id="CAUYUJ010015562">
    <property type="protein sequence ID" value="CAK0855538.1"/>
    <property type="molecule type" value="Genomic_DNA"/>
</dbReference>
<feature type="compositionally biased region" description="Basic and acidic residues" evidence="1">
    <location>
        <begin position="40"/>
        <end position="51"/>
    </location>
</feature>
<accession>A0ABN9U8P5</accession>
<feature type="compositionally biased region" description="Low complexity" evidence="1">
    <location>
        <begin position="189"/>
        <end position="204"/>
    </location>
</feature>